<dbReference type="Proteomes" id="UP001385951">
    <property type="component" value="Unassembled WGS sequence"/>
</dbReference>
<comment type="caution">
    <text evidence="1">The sequence shown here is derived from an EMBL/GenBank/DDBJ whole genome shotgun (WGS) entry which is preliminary data.</text>
</comment>
<protein>
    <recommendedName>
        <fullName evidence="3">CDAN1-interacting nuclease 1</fullName>
    </recommendedName>
</protein>
<evidence type="ECO:0008006" key="3">
    <source>
        <dbReference type="Google" id="ProtNLM"/>
    </source>
</evidence>
<evidence type="ECO:0000313" key="1">
    <source>
        <dbReference type="EMBL" id="KAK7687888.1"/>
    </source>
</evidence>
<organism evidence="1 2">
    <name type="scientific">Cerrena zonata</name>
    <dbReference type="NCBI Taxonomy" id="2478898"/>
    <lineage>
        <taxon>Eukaryota</taxon>
        <taxon>Fungi</taxon>
        <taxon>Dikarya</taxon>
        <taxon>Basidiomycota</taxon>
        <taxon>Agaricomycotina</taxon>
        <taxon>Agaricomycetes</taxon>
        <taxon>Polyporales</taxon>
        <taxon>Cerrenaceae</taxon>
        <taxon>Cerrena</taxon>
    </lineage>
</organism>
<dbReference type="EMBL" id="JASBNA010000012">
    <property type="protein sequence ID" value="KAK7687888.1"/>
    <property type="molecule type" value="Genomic_DNA"/>
</dbReference>
<sequence>MLNLSRCLWYGRSEKNTGEHSLYSINKRVSSEDRNKPAFHYTQLNCLFNCLFKSMSHQGGTKVDHIALLRDRKHPPACEVAPTAITSFLDLLHTKLPKSPEIYAAKALNSTREPATYDLKVALKKLDRGLELFKQTRTRPSVTSYYSKGLGLIYAPTLLDSLVMKAAEHLDAFLMSDLDDSVRSFLDNKVHPYLTTASLSPVINSEKDMEKWVIDAILSPALLVHQIEAYHDKCGEVMMPSTNRDPDKLGPYWASAVSRDVIPDVILVKGGRNDQHSPVIVEVKTSGVCENSDNPCEDIFEPISRVYEHGIGALMWLNWPADGTPETLSSLTSLDKIIIQVWSQLNLYNANMAILSWYGGTVFFLRCKDNPGNPTPGVPRLVFSPVYKFDKHATLLAVYAWIAKALQKDWMKDVQFEIPKENHSHWNTIANRLKIIETAGLCRPTYTAG</sequence>
<gene>
    <name evidence="1" type="ORF">QCA50_009107</name>
</gene>
<proteinExistence type="predicted"/>
<keyword evidence="2" id="KW-1185">Reference proteome</keyword>
<evidence type="ECO:0000313" key="2">
    <source>
        <dbReference type="Proteomes" id="UP001385951"/>
    </source>
</evidence>
<name>A0AAW0GD54_9APHY</name>
<accession>A0AAW0GD54</accession>
<dbReference type="AlphaFoldDB" id="A0AAW0GD54"/>
<reference evidence="1 2" key="1">
    <citation type="submission" date="2022-09" db="EMBL/GenBank/DDBJ databases">
        <authorList>
            <person name="Palmer J.M."/>
        </authorList>
    </citation>
    <scope>NUCLEOTIDE SEQUENCE [LARGE SCALE GENOMIC DNA]</scope>
    <source>
        <strain evidence="1 2">DSM 7382</strain>
    </source>
</reference>